<reference evidence="1" key="1">
    <citation type="submission" date="2018-02" db="EMBL/GenBank/DDBJ databases">
        <title>The genomes of Aspergillus section Nigri reveals drivers in fungal speciation.</title>
        <authorList>
            <consortium name="DOE Joint Genome Institute"/>
            <person name="Vesth T.C."/>
            <person name="Nybo J."/>
            <person name="Theobald S."/>
            <person name="Brandl J."/>
            <person name="Frisvad J.C."/>
            <person name="Nielsen K.F."/>
            <person name="Lyhne E.K."/>
            <person name="Kogle M.E."/>
            <person name="Kuo A."/>
            <person name="Riley R."/>
            <person name="Clum A."/>
            <person name="Nolan M."/>
            <person name="Lipzen A."/>
            <person name="Salamov A."/>
            <person name="Henrissat B."/>
            <person name="Wiebenga A."/>
            <person name="De vries R.P."/>
            <person name="Grigoriev I.V."/>
            <person name="Mortensen U.H."/>
            <person name="Andersen M.R."/>
            <person name="Baker S.E."/>
        </authorList>
    </citation>
    <scope>NUCLEOTIDE SEQUENCE</scope>
    <source>
        <strain evidence="1">CBS 621.78</strain>
    </source>
</reference>
<sequence length="79" mass="8749">MTLFSCRQFWASNRHIKAFPSKMSSLLKNPVQDAVQGPTTKAVQDTAATVIDISKAVEQLLDGLASQPQQILHVYLYSD</sequence>
<keyword evidence="2" id="KW-1185">Reference proteome</keyword>
<dbReference type="EMBL" id="KZ825406">
    <property type="protein sequence ID" value="RAH40552.1"/>
    <property type="molecule type" value="Genomic_DNA"/>
</dbReference>
<accession>A0ACD1FU99</accession>
<protein>
    <submittedName>
        <fullName evidence="1">Uncharacterized protein</fullName>
    </submittedName>
</protein>
<organism evidence="1 2">
    <name type="scientific">Aspergillus brunneoviolaceus CBS 621.78</name>
    <dbReference type="NCBI Taxonomy" id="1450534"/>
    <lineage>
        <taxon>Eukaryota</taxon>
        <taxon>Fungi</taxon>
        <taxon>Dikarya</taxon>
        <taxon>Ascomycota</taxon>
        <taxon>Pezizomycotina</taxon>
        <taxon>Eurotiomycetes</taxon>
        <taxon>Eurotiomycetidae</taxon>
        <taxon>Eurotiales</taxon>
        <taxon>Aspergillaceae</taxon>
        <taxon>Aspergillus</taxon>
        <taxon>Aspergillus subgen. Circumdati</taxon>
    </lineage>
</organism>
<gene>
    <name evidence="1" type="ORF">BO95DRAFT_518599</name>
</gene>
<evidence type="ECO:0000313" key="1">
    <source>
        <dbReference type="EMBL" id="RAH40552.1"/>
    </source>
</evidence>
<name>A0ACD1FU99_9EURO</name>
<proteinExistence type="predicted"/>
<evidence type="ECO:0000313" key="2">
    <source>
        <dbReference type="Proteomes" id="UP000249057"/>
    </source>
</evidence>
<dbReference type="Proteomes" id="UP000249057">
    <property type="component" value="Unassembled WGS sequence"/>
</dbReference>